<evidence type="ECO:0000313" key="16">
    <source>
        <dbReference type="RefSeq" id="XP_029298961.1"/>
    </source>
</evidence>
<feature type="compositionally biased region" description="Polar residues" evidence="12">
    <location>
        <begin position="207"/>
        <end position="230"/>
    </location>
</feature>
<evidence type="ECO:0000256" key="7">
    <source>
        <dbReference type="ARBA" id="ARBA00023015"/>
    </source>
</evidence>
<evidence type="ECO:0000256" key="8">
    <source>
        <dbReference type="ARBA" id="ARBA00023125"/>
    </source>
</evidence>
<keyword evidence="14" id="KW-1185">Reference proteome</keyword>
<keyword evidence="3" id="KW-0479">Metal-binding</keyword>
<dbReference type="GO" id="GO:0000978">
    <property type="term" value="F:RNA polymerase II cis-regulatory region sequence-specific DNA binding"/>
    <property type="evidence" value="ECO:0007669"/>
    <property type="project" value="TreeGrafter"/>
</dbReference>
<dbReference type="PROSITE" id="PS00028">
    <property type="entry name" value="ZINC_FINGER_C2H2_1"/>
    <property type="match status" value="4"/>
</dbReference>
<keyword evidence="8" id="KW-0238">DNA-binding</keyword>
<dbReference type="GO" id="GO:0045892">
    <property type="term" value="P:negative regulation of DNA-templated transcription"/>
    <property type="evidence" value="ECO:0007669"/>
    <property type="project" value="UniProtKB-ARBA"/>
</dbReference>
<sequence>MTEMTEMQLLRLFISERLSAAAEEIFAAVQRTVTEREEEAARPHQDGDQHGLNLEVHSHSGDTPQVFVCAHEHKHEWSPESYHNNPSVGQEDCVLLVPEPPEIKQEEPWSSPEGQQLPDMEDCETSNLKVTPTCVYADMTEFQTHDTGNEDKKPVPNTSSDYRKIDGNAQSCSECWTLLPDCSVTLSNLGPELDLATLAGYSISNAHTKSPTGRNQLTKGCESHSPTSPNKETKRISKSYCCRFCGKEFSQSTHLATHTQIHTGEKLFACEVCGKEFRHGNSLTVHMRIHSEEKPYRCRICGKEFRHVGNLNVHTRIHTGEKPYTCTVCGKKFSRNNLMTKHMAVHTGEMSLGLKSVLRRGSFGMTS</sequence>
<evidence type="ECO:0000256" key="11">
    <source>
        <dbReference type="PROSITE-ProRule" id="PRU00042"/>
    </source>
</evidence>
<evidence type="ECO:0000313" key="15">
    <source>
        <dbReference type="RefSeq" id="XP_029298960.1"/>
    </source>
</evidence>
<dbReference type="FunFam" id="3.30.160.60:FF:001506">
    <property type="entry name" value="Zinc finger protein"/>
    <property type="match status" value="1"/>
</dbReference>
<proteinExistence type="inferred from homology"/>
<reference evidence="15 16" key="1">
    <citation type="submission" date="2025-04" db="UniProtKB">
        <authorList>
            <consortium name="RefSeq"/>
        </authorList>
    </citation>
    <scope>IDENTIFICATION</scope>
</reference>
<keyword evidence="5 11" id="KW-0863">Zinc-finger</keyword>
<evidence type="ECO:0000256" key="5">
    <source>
        <dbReference type="ARBA" id="ARBA00022771"/>
    </source>
</evidence>
<dbReference type="InterPro" id="IPR013087">
    <property type="entry name" value="Znf_C2H2_type"/>
</dbReference>
<comment type="subcellular location">
    <subcellularLocation>
        <location evidence="1">Nucleus</location>
    </subcellularLocation>
</comment>
<dbReference type="PANTHER" id="PTHR23235:SF178">
    <property type="entry name" value="C2H2-TYPE DOMAIN-CONTAINING PROTEIN-RELATED"/>
    <property type="match status" value="1"/>
</dbReference>
<dbReference type="GO" id="GO:0008270">
    <property type="term" value="F:zinc ion binding"/>
    <property type="evidence" value="ECO:0007669"/>
    <property type="project" value="UniProtKB-KW"/>
</dbReference>
<dbReference type="SUPFAM" id="SSF57667">
    <property type="entry name" value="beta-beta-alpha zinc fingers"/>
    <property type="match status" value="2"/>
</dbReference>
<evidence type="ECO:0000256" key="12">
    <source>
        <dbReference type="SAM" id="MobiDB-lite"/>
    </source>
</evidence>
<evidence type="ECO:0000256" key="9">
    <source>
        <dbReference type="ARBA" id="ARBA00023163"/>
    </source>
</evidence>
<evidence type="ECO:0000256" key="6">
    <source>
        <dbReference type="ARBA" id="ARBA00022833"/>
    </source>
</evidence>
<keyword evidence="7" id="KW-0805">Transcription regulation</keyword>
<dbReference type="Gene3D" id="3.30.160.60">
    <property type="entry name" value="Classic Zinc Finger"/>
    <property type="match status" value="4"/>
</dbReference>
<comment type="similarity">
    <text evidence="2">Belongs to the krueppel C2H2-type zinc-finger protein family.</text>
</comment>
<evidence type="ECO:0000256" key="3">
    <source>
        <dbReference type="ARBA" id="ARBA00022723"/>
    </source>
</evidence>
<accession>A0A6J2QNQ5</accession>
<feature type="domain" description="C2H2-type" evidence="13">
    <location>
        <begin position="268"/>
        <end position="295"/>
    </location>
</feature>
<dbReference type="Pfam" id="PF00096">
    <property type="entry name" value="zf-C2H2"/>
    <property type="match status" value="3"/>
</dbReference>
<dbReference type="GeneID" id="115015622"/>
<evidence type="ECO:0000256" key="1">
    <source>
        <dbReference type="ARBA" id="ARBA00004123"/>
    </source>
</evidence>
<dbReference type="RefSeq" id="XP_029298961.1">
    <property type="nucleotide sequence ID" value="XM_029443101.1"/>
</dbReference>
<dbReference type="GO" id="GO:0005634">
    <property type="term" value="C:nucleus"/>
    <property type="evidence" value="ECO:0007669"/>
    <property type="project" value="UniProtKB-SubCell"/>
</dbReference>
<dbReference type="FunFam" id="3.30.160.60:FF:003287">
    <property type="entry name" value="Zgc:113343"/>
    <property type="match status" value="1"/>
</dbReference>
<feature type="domain" description="C2H2-type" evidence="13">
    <location>
        <begin position="240"/>
        <end position="267"/>
    </location>
</feature>
<evidence type="ECO:0000313" key="14">
    <source>
        <dbReference type="Proteomes" id="UP000504630"/>
    </source>
</evidence>
<dbReference type="FunFam" id="3.30.160.60:FF:000557">
    <property type="entry name" value="zinc finger and SCAN domain-containing protein 29"/>
    <property type="match status" value="1"/>
</dbReference>
<dbReference type="SMART" id="SM00355">
    <property type="entry name" value="ZnF_C2H2"/>
    <property type="match status" value="4"/>
</dbReference>
<dbReference type="Proteomes" id="UP000504630">
    <property type="component" value="Chromosome 11"/>
</dbReference>
<dbReference type="PROSITE" id="PS50157">
    <property type="entry name" value="ZINC_FINGER_C2H2_2"/>
    <property type="match status" value="4"/>
</dbReference>
<dbReference type="GO" id="GO:0000981">
    <property type="term" value="F:DNA-binding transcription factor activity, RNA polymerase II-specific"/>
    <property type="evidence" value="ECO:0007669"/>
    <property type="project" value="TreeGrafter"/>
</dbReference>
<evidence type="ECO:0000256" key="2">
    <source>
        <dbReference type="ARBA" id="ARBA00006991"/>
    </source>
</evidence>
<dbReference type="AlphaFoldDB" id="A0A6J2QNQ5"/>
<keyword evidence="9" id="KW-0804">Transcription</keyword>
<feature type="domain" description="C2H2-type" evidence="13">
    <location>
        <begin position="296"/>
        <end position="323"/>
    </location>
</feature>
<name>A0A6J2QNQ5_COTGO</name>
<evidence type="ECO:0000259" key="13">
    <source>
        <dbReference type="PROSITE" id="PS50157"/>
    </source>
</evidence>
<evidence type="ECO:0000256" key="4">
    <source>
        <dbReference type="ARBA" id="ARBA00022737"/>
    </source>
</evidence>
<dbReference type="InterPro" id="IPR036236">
    <property type="entry name" value="Znf_C2H2_sf"/>
</dbReference>
<dbReference type="KEGG" id="cgob:115015622"/>
<feature type="domain" description="C2H2-type" evidence="13">
    <location>
        <begin position="324"/>
        <end position="351"/>
    </location>
</feature>
<organism evidence="14 15">
    <name type="scientific">Cottoperca gobio</name>
    <name type="common">Frogmouth</name>
    <name type="synonym">Aphritis gobio</name>
    <dbReference type="NCBI Taxonomy" id="56716"/>
    <lineage>
        <taxon>Eukaryota</taxon>
        <taxon>Metazoa</taxon>
        <taxon>Chordata</taxon>
        <taxon>Craniata</taxon>
        <taxon>Vertebrata</taxon>
        <taxon>Euteleostomi</taxon>
        <taxon>Actinopterygii</taxon>
        <taxon>Neopterygii</taxon>
        <taxon>Teleostei</taxon>
        <taxon>Neoteleostei</taxon>
        <taxon>Acanthomorphata</taxon>
        <taxon>Eupercaria</taxon>
        <taxon>Perciformes</taxon>
        <taxon>Notothenioidei</taxon>
        <taxon>Bovichtidae</taxon>
        <taxon>Cottoperca</taxon>
    </lineage>
</organism>
<keyword evidence="6" id="KW-0862">Zinc</keyword>
<keyword evidence="4" id="KW-0677">Repeat</keyword>
<dbReference type="PANTHER" id="PTHR23235">
    <property type="entry name" value="KRUEPPEL-LIKE TRANSCRIPTION FACTOR"/>
    <property type="match status" value="1"/>
</dbReference>
<dbReference type="FunFam" id="3.30.160.60:FF:002239">
    <property type="entry name" value="Zinc finger protein 226"/>
    <property type="match status" value="1"/>
</dbReference>
<evidence type="ECO:0000256" key="10">
    <source>
        <dbReference type="ARBA" id="ARBA00023242"/>
    </source>
</evidence>
<keyword evidence="10" id="KW-0539">Nucleus</keyword>
<gene>
    <name evidence="15 16" type="primary">LOC115015622</name>
</gene>
<dbReference type="OrthoDB" id="8113227at2759"/>
<dbReference type="RefSeq" id="XP_029298960.1">
    <property type="nucleotide sequence ID" value="XM_029443100.1"/>
</dbReference>
<protein>
    <submittedName>
        <fullName evidence="15 16">Zinc finger and SCAN domain-containing protein 21-like</fullName>
    </submittedName>
</protein>
<feature type="region of interest" description="Disordered" evidence="12">
    <location>
        <begin position="207"/>
        <end position="232"/>
    </location>
</feature>